<dbReference type="EMBL" id="PDEQ01000001">
    <property type="protein sequence ID" value="PEN14739.1"/>
    <property type="molecule type" value="Genomic_DNA"/>
</dbReference>
<feature type="transmembrane region" description="Helical" evidence="1">
    <location>
        <begin position="153"/>
        <end position="174"/>
    </location>
</feature>
<organism evidence="2 3">
    <name type="scientific">Longibacter salinarum</name>
    <dbReference type="NCBI Taxonomy" id="1850348"/>
    <lineage>
        <taxon>Bacteria</taxon>
        <taxon>Pseudomonadati</taxon>
        <taxon>Rhodothermota</taxon>
        <taxon>Rhodothermia</taxon>
        <taxon>Rhodothermales</taxon>
        <taxon>Salisaetaceae</taxon>
        <taxon>Longibacter</taxon>
    </lineage>
</organism>
<feature type="transmembrane region" description="Helical" evidence="1">
    <location>
        <begin position="245"/>
        <end position="270"/>
    </location>
</feature>
<proteinExistence type="predicted"/>
<dbReference type="AlphaFoldDB" id="A0A2A8D1A0"/>
<reference evidence="2 3" key="1">
    <citation type="submission" date="2017-10" db="EMBL/GenBank/DDBJ databases">
        <title>Draft genome of Longibacter Salinarum.</title>
        <authorList>
            <person name="Goh K.M."/>
            <person name="Shamsir M.S."/>
            <person name="Lim S.W."/>
        </authorList>
    </citation>
    <scope>NUCLEOTIDE SEQUENCE [LARGE SCALE GENOMIC DNA]</scope>
    <source>
        <strain evidence="2 3">KCTC 52045</strain>
    </source>
</reference>
<feature type="transmembrane region" description="Helical" evidence="1">
    <location>
        <begin position="99"/>
        <end position="119"/>
    </location>
</feature>
<name>A0A2A8D1A0_9BACT</name>
<dbReference type="OrthoDB" id="1143019at2"/>
<evidence type="ECO:0000256" key="1">
    <source>
        <dbReference type="SAM" id="Phobius"/>
    </source>
</evidence>
<gene>
    <name evidence="2" type="ORF">CRI94_00120</name>
</gene>
<evidence type="ECO:0000313" key="3">
    <source>
        <dbReference type="Proteomes" id="UP000220102"/>
    </source>
</evidence>
<dbReference type="Pfam" id="PF12412">
    <property type="entry name" value="DUF3667"/>
    <property type="match status" value="1"/>
</dbReference>
<comment type="caution">
    <text evidence="2">The sequence shown here is derived from an EMBL/GenBank/DDBJ whole genome shotgun (WGS) entry which is preliminary data.</text>
</comment>
<sequence>MKGEMETATSVAQPENRAMVCGAEPEDACLNCGVERVGRFCPACGQRYVDEPMTLRSLLRAFSSRVFDLDQGLLYTIRRLAIDPGGVSREYVKGRQKPYVHPLALLVVASAGIMGIVGITESTTRSILMQVGADALFRDNEAVLTWMYGMLEAYVTLLFIASAIPIAYAFYRAFRRIATYTFTETLVMVLYATAQATLYTAVCQFVVLLYPTLAGLLFAQASSLLLFPVLAHASYGFYRREKHDVLIGLFASLVAYVVPVAVVGAIAFAVGTMMP</sequence>
<feature type="transmembrane region" description="Helical" evidence="1">
    <location>
        <begin position="186"/>
        <end position="210"/>
    </location>
</feature>
<protein>
    <recommendedName>
        <fullName evidence="4">Yip1 domain-containing protein</fullName>
    </recommendedName>
</protein>
<accession>A0A2A8D1A0</accession>
<feature type="transmembrane region" description="Helical" evidence="1">
    <location>
        <begin position="216"/>
        <end position="238"/>
    </location>
</feature>
<dbReference type="Proteomes" id="UP000220102">
    <property type="component" value="Unassembled WGS sequence"/>
</dbReference>
<keyword evidence="1" id="KW-1133">Transmembrane helix</keyword>
<dbReference type="InterPro" id="IPR022134">
    <property type="entry name" value="DUF3667"/>
</dbReference>
<evidence type="ECO:0000313" key="2">
    <source>
        <dbReference type="EMBL" id="PEN14739.1"/>
    </source>
</evidence>
<keyword evidence="1" id="KW-0472">Membrane</keyword>
<keyword evidence="1" id="KW-0812">Transmembrane</keyword>
<keyword evidence="3" id="KW-1185">Reference proteome</keyword>
<evidence type="ECO:0008006" key="4">
    <source>
        <dbReference type="Google" id="ProtNLM"/>
    </source>
</evidence>